<protein>
    <submittedName>
        <fullName evidence="4">Altronate dehydratase family protein</fullName>
    </submittedName>
</protein>
<reference evidence="5" key="3">
    <citation type="submission" date="2024-06" db="EMBL/GenBank/DDBJ databases">
        <authorList>
            <person name="Zeng C."/>
        </authorList>
    </citation>
    <scope>NUCLEOTIDE SEQUENCE [LARGE SCALE GENOMIC DNA]</scope>
    <source>
        <strain evidence="5">ZCY20-5</strain>
    </source>
</reference>
<evidence type="ECO:0000259" key="3">
    <source>
        <dbReference type="SMART" id="SM00858"/>
    </source>
</evidence>
<reference evidence="4 5" key="1">
    <citation type="submission" date="2024-06" db="EMBL/GenBank/DDBJ databases">
        <title>Caproicibacterium argilliputei sp. nov, a novel caproic acid producing anaerobic bacterium isolated from pit mud.</title>
        <authorList>
            <person name="Xia S."/>
        </authorList>
    </citation>
    <scope>NUCLEOTIDE SEQUENCE [LARGE SCALE GENOMIC DNA]</scope>
    <source>
        <strain evidence="4 5">ZCY20-5</strain>
    </source>
</reference>
<dbReference type="CDD" id="cd11613">
    <property type="entry name" value="SAF_AH_GD"/>
    <property type="match status" value="1"/>
</dbReference>
<dbReference type="InterPro" id="IPR007392">
    <property type="entry name" value="GD_AH_second"/>
</dbReference>
<keyword evidence="2" id="KW-0456">Lyase</keyword>
<dbReference type="GO" id="GO:0016829">
    <property type="term" value="F:lyase activity"/>
    <property type="evidence" value="ECO:0007669"/>
    <property type="project" value="UniProtKB-KW"/>
</dbReference>
<keyword evidence="5" id="KW-1185">Reference proteome</keyword>
<evidence type="ECO:0000313" key="5">
    <source>
        <dbReference type="Proteomes" id="UP001300604"/>
    </source>
</evidence>
<dbReference type="PANTHER" id="PTHR30536">
    <property type="entry name" value="ALTRONATE/GALACTARATE DEHYDRATASE"/>
    <property type="match status" value="1"/>
</dbReference>
<dbReference type="RefSeq" id="WP_275845984.1">
    <property type="nucleotide sequence ID" value="NZ_CP135996.1"/>
</dbReference>
<evidence type="ECO:0000256" key="1">
    <source>
        <dbReference type="ARBA" id="ARBA00010986"/>
    </source>
</evidence>
<dbReference type="EMBL" id="CP135996">
    <property type="protein sequence ID" value="WOC32835.1"/>
    <property type="molecule type" value="Genomic_DNA"/>
</dbReference>
<sequence length="494" mass="52815">MKQFIQIHPSDSVAVALCSVAAGQTVQVGDCTLMTKETIPAGHKMALRHLAAGEVVRKYGFPIGTAVCEIQAGSWVHTHNLQTGLGASDRYKYLPDFSPLPQETPREFAGYRRTDGSVGIRNEVWIIPTVGCVNAVVQEISRRAQRFLTPAIDGIYAFPHPYGCSQLGDDLAVTQKTLAGLIRHPNAGAVLVVGLGCENNTMDGMKQALGSYDKDRVRFLVCQACEDEVAEGMRQMEELCQYASTFRRQLCSVKRLVVGLKCGGSDGFSGITANPLVGAFSDRLIAQGGTTILTEVPEMFGAEPLLMNRCENQEVFEKTVSLIQDFKQYFVEHHQTVDGNPSPGNKAGGITTLEDKALGCVQKGGTAPICDVLLNGQQVSKSGFQLLQAPGNDLVAATALAASGAQLILFTTGRGTPFGCPVPTIKISSNSALAEKKRRWIDFDAGRVLAGVSAADLTEELFGLVLAVASGTEKAKAESFAVHDFAIFKDGVTL</sequence>
<dbReference type="Gene3D" id="2.30.130.110">
    <property type="match status" value="1"/>
</dbReference>
<dbReference type="SMART" id="SM00858">
    <property type="entry name" value="SAF"/>
    <property type="match status" value="1"/>
</dbReference>
<reference evidence="5" key="2">
    <citation type="submission" date="2024-06" db="EMBL/GenBank/DDBJ databases">
        <title>Caproicibacterium argilliputei sp. nov, a novel caproic acid producing anaerobic bacterium isolated from pit mud.</title>
        <authorList>
            <person name="Zeng C."/>
        </authorList>
    </citation>
    <scope>NUCLEOTIDE SEQUENCE [LARGE SCALE GENOMIC DNA]</scope>
    <source>
        <strain evidence="5">ZCY20-5</strain>
    </source>
</reference>
<dbReference type="Pfam" id="PF20629">
    <property type="entry name" value="GD_AH_C"/>
    <property type="match status" value="1"/>
</dbReference>
<feature type="domain" description="SAF" evidence="3">
    <location>
        <begin position="11"/>
        <end position="82"/>
    </location>
</feature>
<name>A0AA97H2M7_9FIRM</name>
<dbReference type="Proteomes" id="UP001300604">
    <property type="component" value="Chromosome"/>
</dbReference>
<dbReference type="InterPro" id="IPR013974">
    <property type="entry name" value="SAF"/>
</dbReference>
<dbReference type="PANTHER" id="PTHR30536:SF5">
    <property type="entry name" value="ALTRONATE DEHYDRATASE"/>
    <property type="match status" value="1"/>
</dbReference>
<dbReference type="InterPro" id="IPR048332">
    <property type="entry name" value="GD_AH_C"/>
</dbReference>
<proteinExistence type="inferred from homology"/>
<dbReference type="AlphaFoldDB" id="A0AA97H2M7"/>
<gene>
    <name evidence="4" type="ORF">PXC00_02870</name>
</gene>
<evidence type="ECO:0000256" key="2">
    <source>
        <dbReference type="ARBA" id="ARBA00023239"/>
    </source>
</evidence>
<accession>A0AA97H2M7</accession>
<evidence type="ECO:0000313" key="4">
    <source>
        <dbReference type="EMBL" id="WOC32835.1"/>
    </source>
</evidence>
<dbReference type="KEGG" id="carl:PXC00_02870"/>
<dbReference type="Pfam" id="PF08666">
    <property type="entry name" value="SAF"/>
    <property type="match status" value="1"/>
</dbReference>
<dbReference type="Pfam" id="PF04295">
    <property type="entry name" value="GD_AH_second"/>
    <property type="match status" value="1"/>
</dbReference>
<dbReference type="InterPro" id="IPR052172">
    <property type="entry name" value="UxaA_altronate/galactarate_dh"/>
</dbReference>
<dbReference type="InterPro" id="IPR044144">
    <property type="entry name" value="SAF_UxaA/GarD"/>
</dbReference>
<dbReference type="GO" id="GO:0019698">
    <property type="term" value="P:D-galacturonate catabolic process"/>
    <property type="evidence" value="ECO:0007669"/>
    <property type="project" value="TreeGrafter"/>
</dbReference>
<comment type="similarity">
    <text evidence="1">Belongs to the UxaA family.</text>
</comment>
<organism evidence="4 5">
    <name type="scientific">Caproicibacterium argilliputei</name>
    <dbReference type="NCBI Taxonomy" id="3030016"/>
    <lineage>
        <taxon>Bacteria</taxon>
        <taxon>Bacillati</taxon>
        <taxon>Bacillota</taxon>
        <taxon>Clostridia</taxon>
        <taxon>Eubacteriales</taxon>
        <taxon>Oscillospiraceae</taxon>
        <taxon>Caproicibacterium</taxon>
    </lineage>
</organism>